<protein>
    <submittedName>
        <fullName evidence="1">Uncharacterized protein</fullName>
    </submittedName>
</protein>
<evidence type="ECO:0000313" key="1">
    <source>
        <dbReference type="EMBL" id="MCD5310830.1"/>
    </source>
</evidence>
<dbReference type="Proteomes" id="UP001138997">
    <property type="component" value="Unassembled WGS sequence"/>
</dbReference>
<keyword evidence="2" id="KW-1185">Reference proteome</keyword>
<name>A0A9X1NBW2_9ACTN</name>
<dbReference type="RefSeq" id="WP_231440006.1">
    <property type="nucleotide sequence ID" value="NZ_JAJOMB010000003.1"/>
</dbReference>
<accession>A0A9X1NBW2</accession>
<dbReference type="AlphaFoldDB" id="A0A9X1NBW2"/>
<sequence length="52" mass="6080">MAQDDEAAQRHDDTDQLILVLIDEIRGLREDVRALPAQIRPKNYPLLRRINN</sequence>
<evidence type="ECO:0000313" key="2">
    <source>
        <dbReference type="Proteomes" id="UP001138997"/>
    </source>
</evidence>
<gene>
    <name evidence="1" type="ORF">LR394_07985</name>
</gene>
<organism evidence="1 2">
    <name type="scientific">Kineosporia babensis</name>
    <dbReference type="NCBI Taxonomy" id="499548"/>
    <lineage>
        <taxon>Bacteria</taxon>
        <taxon>Bacillati</taxon>
        <taxon>Actinomycetota</taxon>
        <taxon>Actinomycetes</taxon>
        <taxon>Kineosporiales</taxon>
        <taxon>Kineosporiaceae</taxon>
        <taxon>Kineosporia</taxon>
    </lineage>
</organism>
<comment type="caution">
    <text evidence="1">The sequence shown here is derived from an EMBL/GenBank/DDBJ whole genome shotgun (WGS) entry which is preliminary data.</text>
</comment>
<reference evidence="1" key="1">
    <citation type="submission" date="2021-11" db="EMBL/GenBank/DDBJ databases">
        <title>Streptomyces corallinus and Kineosporia corallina sp. nov., two new coral-derived marine actinobacteria.</title>
        <authorList>
            <person name="Buangrab K."/>
            <person name="Sutthacheep M."/>
            <person name="Yeemin T."/>
            <person name="Harunari E."/>
            <person name="Igarashi Y."/>
            <person name="Sripreechasak P."/>
            <person name="Kanchanasin P."/>
            <person name="Tanasupawat S."/>
            <person name="Phongsopitanun W."/>
        </authorList>
    </citation>
    <scope>NUCLEOTIDE SEQUENCE</scope>
    <source>
        <strain evidence="1">JCM 31032</strain>
    </source>
</reference>
<proteinExistence type="predicted"/>
<dbReference type="EMBL" id="JAJOMB010000003">
    <property type="protein sequence ID" value="MCD5310830.1"/>
    <property type="molecule type" value="Genomic_DNA"/>
</dbReference>